<feature type="compositionally biased region" description="Low complexity" evidence="6">
    <location>
        <begin position="17"/>
        <end position="57"/>
    </location>
</feature>
<dbReference type="FunFam" id="1.10.10.10:FF:000004">
    <property type="entry name" value="RNA polymerase sigma factor SigA"/>
    <property type="match status" value="1"/>
</dbReference>
<dbReference type="AlphaFoldDB" id="A0A975FMF4"/>
<evidence type="ECO:0000256" key="6">
    <source>
        <dbReference type="SAM" id="MobiDB-lite"/>
    </source>
</evidence>
<dbReference type="FunFam" id="1.10.601.10:FF:000003">
    <property type="entry name" value="RNA polymerase sigma factor SigA"/>
    <property type="match status" value="1"/>
</dbReference>
<dbReference type="Pfam" id="PF04545">
    <property type="entry name" value="Sigma70_r4"/>
    <property type="match status" value="1"/>
</dbReference>
<feature type="region of interest" description="Sigma-70 factor domain-2" evidence="5">
    <location>
        <begin position="204"/>
        <end position="274"/>
    </location>
</feature>
<comment type="similarity">
    <text evidence="5">Belongs to the sigma-70 factor family. RpoD/SigA subfamily.</text>
</comment>
<dbReference type="Pfam" id="PF04542">
    <property type="entry name" value="Sigma70_r2"/>
    <property type="match status" value="1"/>
</dbReference>
<dbReference type="Proteomes" id="UP000671914">
    <property type="component" value="Chromosome"/>
</dbReference>
<comment type="function">
    <text evidence="5">Sigma factors are initiation factors that promote the attachment of RNA polymerase to specific initiation sites and are then released. This sigma factor is the primary sigma factor during exponential growth.</text>
</comment>
<dbReference type="RefSeq" id="WP_210898798.1">
    <property type="nucleotide sequence ID" value="NZ_CP071696.1"/>
</dbReference>
<gene>
    <name evidence="5" type="primary">sigA</name>
    <name evidence="9" type="ORF">G127AT_00595</name>
</gene>
<dbReference type="PRINTS" id="PR00046">
    <property type="entry name" value="SIGMA70FCT"/>
</dbReference>
<dbReference type="Gene3D" id="1.10.601.10">
    <property type="entry name" value="RNA Polymerase Primary Sigma Factor"/>
    <property type="match status" value="2"/>
</dbReference>
<dbReference type="KEGG" id="aarc:G127AT_00595"/>
<feature type="region of interest" description="Sigma-70 factor domain-4" evidence="5">
    <location>
        <begin position="372"/>
        <end position="425"/>
    </location>
</feature>
<dbReference type="CDD" id="cd06171">
    <property type="entry name" value="Sigma70_r4"/>
    <property type="match status" value="1"/>
</dbReference>
<dbReference type="InterPro" id="IPR036388">
    <property type="entry name" value="WH-like_DNA-bd_sf"/>
</dbReference>
<dbReference type="NCBIfam" id="TIGR02937">
    <property type="entry name" value="sigma70-ECF"/>
    <property type="match status" value="1"/>
</dbReference>
<evidence type="ECO:0000256" key="2">
    <source>
        <dbReference type="ARBA" id="ARBA00023082"/>
    </source>
</evidence>
<sequence length="437" mass="47765">MASRTSTKAEETKTEAAKGTAAAKSAAAKAAPAKSTAKAAAKPAAKPAAKKTAGTAKEGAKRTSTKAKGKQADEAAEEEEVEVDIDTDSDDAADSGDDDKTKPAVEPHPTGALVLRAVDEDDDVPVYSTTITGATADPVKDYLKQIGKVALLNAAEEVELAMRIEAGLFAEEKLSHMADSEKRTKLGRELQWVARDGQRAKSHLLGANLRLVVSLAKRYTGRGMQFLDLIQEGNLGLIRAVEKFDYTKGFKFSTYATWWIRQAITRAMADQARTIRIPVHMVEVINKLARVQRQMLQDLGREPTPEELSKELDMTPEKVVEVQKYGREPISLHTPLGEDGDSEFGDLIEDTEAVVPADAVGFTMLQKQLESLLDSLSEREAGVIRMRFGLGDGMPKTLDQIGDTFGVTRERIRQIESKTMAKLRHPSRSQSLRDYLE</sequence>
<dbReference type="NCBIfam" id="NF004561">
    <property type="entry name" value="PRK05901.1-3"/>
    <property type="match status" value="1"/>
</dbReference>
<evidence type="ECO:0000256" key="4">
    <source>
        <dbReference type="ARBA" id="ARBA00023163"/>
    </source>
</evidence>
<keyword evidence="2 5" id="KW-0731">Sigma factor</keyword>
<dbReference type="FunFam" id="1.10.601.10:FF:000001">
    <property type="entry name" value="RNA polymerase sigma factor SigA"/>
    <property type="match status" value="1"/>
</dbReference>
<dbReference type="PROSITE" id="PS00716">
    <property type="entry name" value="SIGMA70_2"/>
    <property type="match status" value="1"/>
</dbReference>
<dbReference type="InterPro" id="IPR013325">
    <property type="entry name" value="RNA_pol_sigma_r2"/>
</dbReference>
<dbReference type="InterPro" id="IPR000943">
    <property type="entry name" value="RNA_pol_sigma70"/>
</dbReference>
<dbReference type="InterPro" id="IPR012760">
    <property type="entry name" value="RNA_pol_sigma_RpoD_C"/>
</dbReference>
<dbReference type="PANTHER" id="PTHR30603:SF59">
    <property type="entry name" value="RNA POLYMERASE PRINCIPAL SIGMA FACTOR HRDA"/>
    <property type="match status" value="1"/>
</dbReference>
<feature type="domain" description="RNA polymerase sigma-70" evidence="8">
    <location>
        <begin position="397"/>
        <end position="423"/>
    </location>
</feature>
<dbReference type="InterPro" id="IPR007627">
    <property type="entry name" value="RNA_pol_sigma70_r2"/>
</dbReference>
<dbReference type="EMBL" id="CP071696">
    <property type="protein sequence ID" value="QTX04810.1"/>
    <property type="molecule type" value="Genomic_DNA"/>
</dbReference>
<keyword evidence="10" id="KW-1185">Reference proteome</keyword>
<feature type="region of interest" description="Sigma-70 factor domain-3" evidence="5">
    <location>
        <begin position="283"/>
        <end position="359"/>
    </location>
</feature>
<evidence type="ECO:0000313" key="9">
    <source>
        <dbReference type="EMBL" id="QTX04810.1"/>
    </source>
</evidence>
<dbReference type="SUPFAM" id="SSF88659">
    <property type="entry name" value="Sigma3 and sigma4 domains of RNA polymerase sigma factors"/>
    <property type="match status" value="2"/>
</dbReference>
<feature type="compositionally biased region" description="Basic and acidic residues" evidence="6">
    <location>
        <begin position="7"/>
        <end position="16"/>
    </location>
</feature>
<evidence type="ECO:0000259" key="7">
    <source>
        <dbReference type="PROSITE" id="PS00715"/>
    </source>
</evidence>
<keyword evidence="4 5" id="KW-0804">Transcription</keyword>
<protein>
    <recommendedName>
        <fullName evidence="5">RNA polymerase sigma factor SigA</fullName>
    </recommendedName>
</protein>
<dbReference type="GO" id="GO:0005737">
    <property type="term" value="C:cytoplasm"/>
    <property type="evidence" value="ECO:0007669"/>
    <property type="project" value="UniProtKB-SubCell"/>
</dbReference>
<comment type="subcellular location">
    <subcellularLocation>
        <location evidence="5">Cytoplasm</location>
    </subcellularLocation>
</comment>
<dbReference type="InterPro" id="IPR050239">
    <property type="entry name" value="Sigma-70_RNA_pol_init_factors"/>
</dbReference>
<dbReference type="NCBIfam" id="TIGR02393">
    <property type="entry name" value="RpoD_Cterm"/>
    <property type="match status" value="1"/>
</dbReference>
<feature type="short sequence motif" description="Interaction with polymerase core subunit RpoC" evidence="5">
    <location>
        <begin position="228"/>
        <end position="231"/>
    </location>
</feature>
<dbReference type="InterPro" id="IPR007630">
    <property type="entry name" value="RNA_pol_sigma70_r4"/>
</dbReference>
<keyword evidence="1 5" id="KW-0805">Transcription regulation</keyword>
<dbReference type="InterPro" id="IPR013324">
    <property type="entry name" value="RNA_pol_sigma_r3/r4-like"/>
</dbReference>
<dbReference type="PROSITE" id="PS00715">
    <property type="entry name" value="SIGMA70_1"/>
    <property type="match status" value="1"/>
</dbReference>
<dbReference type="HAMAP" id="MF_00963">
    <property type="entry name" value="Sigma70_RpoD_SigA"/>
    <property type="match status" value="1"/>
</dbReference>
<evidence type="ECO:0000256" key="1">
    <source>
        <dbReference type="ARBA" id="ARBA00023015"/>
    </source>
</evidence>
<dbReference type="Pfam" id="PF04539">
    <property type="entry name" value="Sigma70_r3"/>
    <property type="match status" value="1"/>
</dbReference>
<dbReference type="PANTHER" id="PTHR30603">
    <property type="entry name" value="RNA POLYMERASE SIGMA FACTOR RPO"/>
    <property type="match status" value="1"/>
</dbReference>
<feature type="region of interest" description="Disordered" evidence="6">
    <location>
        <begin position="1"/>
        <end position="111"/>
    </location>
</feature>
<feature type="DNA-binding region" description="H-T-H motif" evidence="5">
    <location>
        <begin position="398"/>
        <end position="417"/>
    </location>
</feature>
<evidence type="ECO:0000313" key="10">
    <source>
        <dbReference type="Proteomes" id="UP000671914"/>
    </source>
</evidence>
<name>A0A975FMF4_9MICO</name>
<feature type="domain" description="RNA polymerase sigma-70" evidence="7">
    <location>
        <begin position="228"/>
        <end position="241"/>
    </location>
</feature>
<dbReference type="InterPro" id="IPR014284">
    <property type="entry name" value="RNA_pol_sigma-70_dom"/>
</dbReference>
<feature type="compositionally biased region" description="Acidic residues" evidence="6">
    <location>
        <begin position="74"/>
        <end position="97"/>
    </location>
</feature>
<dbReference type="Pfam" id="PF00140">
    <property type="entry name" value="Sigma70_r1_2"/>
    <property type="match status" value="1"/>
</dbReference>
<keyword evidence="5" id="KW-0963">Cytoplasm</keyword>
<evidence type="ECO:0000256" key="5">
    <source>
        <dbReference type="HAMAP-Rule" id="MF_00963"/>
    </source>
</evidence>
<organism evidence="9 10">
    <name type="scientific">Agromyces archimandritae</name>
    <dbReference type="NCBI Taxonomy" id="2781962"/>
    <lineage>
        <taxon>Bacteria</taxon>
        <taxon>Bacillati</taxon>
        <taxon>Actinomycetota</taxon>
        <taxon>Actinomycetes</taxon>
        <taxon>Micrococcales</taxon>
        <taxon>Microbacteriaceae</taxon>
        <taxon>Agromyces</taxon>
    </lineage>
</organism>
<evidence type="ECO:0000259" key="8">
    <source>
        <dbReference type="PROSITE" id="PS00716"/>
    </source>
</evidence>
<dbReference type="GO" id="GO:0006352">
    <property type="term" value="P:DNA-templated transcription initiation"/>
    <property type="evidence" value="ECO:0007669"/>
    <property type="project" value="UniProtKB-UniRule"/>
</dbReference>
<accession>A0A975FMF4</accession>
<dbReference type="InterPro" id="IPR009042">
    <property type="entry name" value="RNA_pol_sigma70_r1_2"/>
</dbReference>
<dbReference type="SUPFAM" id="SSF88946">
    <property type="entry name" value="Sigma2 domain of RNA polymerase sigma factors"/>
    <property type="match status" value="1"/>
</dbReference>
<proteinExistence type="inferred from homology"/>
<dbReference type="FunFam" id="1.10.10.10:FF:000002">
    <property type="entry name" value="RNA polymerase sigma factor SigA"/>
    <property type="match status" value="1"/>
</dbReference>
<comment type="subunit">
    <text evidence="5">Interacts transiently with the RNA polymerase catalytic core.</text>
</comment>
<dbReference type="GO" id="GO:0016987">
    <property type="term" value="F:sigma factor activity"/>
    <property type="evidence" value="ECO:0007669"/>
    <property type="project" value="UniProtKB-UniRule"/>
</dbReference>
<evidence type="ECO:0000256" key="3">
    <source>
        <dbReference type="ARBA" id="ARBA00023125"/>
    </source>
</evidence>
<dbReference type="InterPro" id="IPR028630">
    <property type="entry name" value="Sigma70_RpoD"/>
</dbReference>
<keyword evidence="3 5" id="KW-0238">DNA-binding</keyword>
<reference evidence="9" key="1">
    <citation type="submission" date="2021-03" db="EMBL/GenBank/DDBJ databases">
        <title>Agromyces archimandritus sp. nov., isolated from the cockroach Archimandrita tessellata.</title>
        <authorList>
            <person name="Guzman J."/>
            <person name="Ortuzar M."/>
            <person name="Poehlein A."/>
            <person name="Daniel R."/>
            <person name="Trujillo M."/>
            <person name="Vilcinskas A."/>
        </authorList>
    </citation>
    <scope>NUCLEOTIDE SEQUENCE</scope>
    <source>
        <strain evidence="9">G127AT</strain>
    </source>
</reference>
<dbReference type="InterPro" id="IPR007624">
    <property type="entry name" value="RNA_pol_sigma70_r3"/>
</dbReference>
<dbReference type="GO" id="GO:0003677">
    <property type="term" value="F:DNA binding"/>
    <property type="evidence" value="ECO:0007669"/>
    <property type="project" value="UniProtKB-UniRule"/>
</dbReference>
<dbReference type="Gene3D" id="1.10.10.10">
    <property type="entry name" value="Winged helix-like DNA-binding domain superfamily/Winged helix DNA-binding domain"/>
    <property type="match status" value="2"/>
</dbReference>